<evidence type="ECO:0000256" key="1">
    <source>
        <dbReference type="ARBA" id="ARBA00022729"/>
    </source>
</evidence>
<keyword evidence="6" id="KW-1185">Reference proteome</keyword>
<dbReference type="InterPro" id="IPR003715">
    <property type="entry name" value="Poly_export_N"/>
</dbReference>
<feature type="chain" id="PRO_5045973724" evidence="2">
    <location>
        <begin position="19"/>
        <end position="235"/>
    </location>
</feature>
<dbReference type="PROSITE" id="PS51257">
    <property type="entry name" value="PROKAR_LIPOPROTEIN"/>
    <property type="match status" value="1"/>
</dbReference>
<evidence type="ECO:0000256" key="2">
    <source>
        <dbReference type="SAM" id="SignalP"/>
    </source>
</evidence>
<dbReference type="EMBL" id="CP081297">
    <property type="protein sequence ID" value="QZD86027.1"/>
    <property type="molecule type" value="Genomic_DNA"/>
</dbReference>
<evidence type="ECO:0000313" key="5">
    <source>
        <dbReference type="EMBL" id="QZD86027.1"/>
    </source>
</evidence>
<evidence type="ECO:0000259" key="4">
    <source>
        <dbReference type="Pfam" id="PF10531"/>
    </source>
</evidence>
<dbReference type="Pfam" id="PF02563">
    <property type="entry name" value="Poly_export"/>
    <property type="match status" value="1"/>
</dbReference>
<evidence type="ECO:0000259" key="3">
    <source>
        <dbReference type="Pfam" id="PF02563"/>
    </source>
</evidence>
<feature type="domain" description="Polysaccharide export protein N-terminal" evidence="3">
    <location>
        <begin position="48"/>
        <end position="120"/>
    </location>
</feature>
<organism evidence="5 6">
    <name type="scientific">Qipengyuania psychrotolerans</name>
    <dbReference type="NCBI Taxonomy" id="2867238"/>
    <lineage>
        <taxon>Bacteria</taxon>
        <taxon>Pseudomonadati</taxon>
        <taxon>Pseudomonadota</taxon>
        <taxon>Alphaproteobacteria</taxon>
        <taxon>Sphingomonadales</taxon>
        <taxon>Erythrobacteraceae</taxon>
        <taxon>Qipengyuania</taxon>
    </lineage>
</organism>
<keyword evidence="1 2" id="KW-0732">Signal</keyword>
<gene>
    <name evidence="5" type="ORF">K3166_06950</name>
</gene>
<dbReference type="Gene3D" id="3.30.1950.10">
    <property type="entry name" value="wza like domain"/>
    <property type="match status" value="1"/>
</dbReference>
<sequence>MIRKFCLAALVLATAACGGGPPELGQAPNVAYVQADAMPAPVNGGEGYVYALGPMDKISVEIVGLPDMRRDITVDGQGFVSIPIAGAVSAAGLTPTELAGVIEERLRARYVRDPQALVNLVEGNSNVVTLEGQVRQPGLYPLRSETTLSQAIATAGGEDDLAKISIIILQRQVDGQEYIGLYDLQAIRYGNYADPIVYPGDTIVVDESRSRRTLDTFQGITNLLTTPLIILSRQL</sequence>
<dbReference type="InterPro" id="IPR049712">
    <property type="entry name" value="Poly_export"/>
</dbReference>
<dbReference type="PANTHER" id="PTHR33619">
    <property type="entry name" value="POLYSACCHARIDE EXPORT PROTEIN GFCE-RELATED"/>
    <property type="match status" value="1"/>
</dbReference>
<dbReference type="InterPro" id="IPR019554">
    <property type="entry name" value="Soluble_ligand-bd"/>
</dbReference>
<dbReference type="Proteomes" id="UP000824280">
    <property type="component" value="Chromosome"/>
</dbReference>
<feature type="signal peptide" evidence="2">
    <location>
        <begin position="1"/>
        <end position="18"/>
    </location>
</feature>
<name>A0ABX8ZAM8_9SPHN</name>
<dbReference type="Pfam" id="PF10531">
    <property type="entry name" value="SLBB"/>
    <property type="match status" value="1"/>
</dbReference>
<evidence type="ECO:0000313" key="6">
    <source>
        <dbReference type="Proteomes" id="UP000824280"/>
    </source>
</evidence>
<accession>A0ABX8ZAM8</accession>
<dbReference type="Gene3D" id="3.10.560.10">
    <property type="entry name" value="Outer membrane lipoprotein wza domain like"/>
    <property type="match status" value="1"/>
</dbReference>
<feature type="domain" description="Soluble ligand binding" evidence="4">
    <location>
        <begin position="127"/>
        <end position="175"/>
    </location>
</feature>
<protein>
    <submittedName>
        <fullName evidence="5">Polysaccharide export protein</fullName>
    </submittedName>
</protein>
<proteinExistence type="predicted"/>
<dbReference type="RefSeq" id="WP_221421578.1">
    <property type="nucleotide sequence ID" value="NZ_CP081297.1"/>
</dbReference>
<reference evidence="5 6" key="1">
    <citation type="submission" date="2021-08" db="EMBL/GenBank/DDBJ databases">
        <title>Comparative Genomics Analysis of the Genus Qipengyuania Reveals Extensive Genetic Diversity and Metabolic Versatility, Including the Description of Fifteen Novel Species.</title>
        <authorList>
            <person name="Liu Y."/>
        </authorList>
    </citation>
    <scope>NUCLEOTIDE SEQUENCE [LARGE SCALE GENOMIC DNA]</scope>
    <source>
        <strain evidence="5 6">1XM2-8</strain>
    </source>
</reference>
<dbReference type="PANTHER" id="PTHR33619:SF3">
    <property type="entry name" value="POLYSACCHARIDE EXPORT PROTEIN GFCE-RELATED"/>
    <property type="match status" value="1"/>
</dbReference>